<dbReference type="GO" id="GO:0015833">
    <property type="term" value="P:peptide transport"/>
    <property type="evidence" value="ECO:0007669"/>
    <property type="project" value="TreeGrafter"/>
</dbReference>
<accession>A0A2A5IXM2</accession>
<dbReference type="InterPro" id="IPR030678">
    <property type="entry name" value="Peptide/Ni-bd"/>
</dbReference>
<dbReference type="InterPro" id="IPR039424">
    <property type="entry name" value="SBP_5"/>
</dbReference>
<dbReference type="GO" id="GO:0043190">
    <property type="term" value="C:ATP-binding cassette (ABC) transporter complex"/>
    <property type="evidence" value="ECO:0007669"/>
    <property type="project" value="InterPro"/>
</dbReference>
<feature type="signal peptide" evidence="1">
    <location>
        <begin position="1"/>
        <end position="36"/>
    </location>
</feature>
<dbReference type="GO" id="GO:0042597">
    <property type="term" value="C:periplasmic space"/>
    <property type="evidence" value="ECO:0007669"/>
    <property type="project" value="UniProtKB-ARBA"/>
</dbReference>
<dbReference type="PROSITE" id="PS51318">
    <property type="entry name" value="TAT"/>
    <property type="match status" value="1"/>
</dbReference>
<proteinExistence type="predicted"/>
<dbReference type="AlphaFoldDB" id="A0A2A5IXM2"/>
<dbReference type="PROSITE" id="PS51257">
    <property type="entry name" value="PROKAR_LIPOPROTEIN"/>
    <property type="match status" value="1"/>
</dbReference>
<dbReference type="PANTHER" id="PTHR30290:SF65">
    <property type="entry name" value="MONOACYL PHOSPHATIDYLINOSITOL TETRAMANNOSIDE-BINDING PROTEIN LPQW-RELATED"/>
    <property type="match status" value="1"/>
</dbReference>
<dbReference type="InterPro" id="IPR000914">
    <property type="entry name" value="SBP_5_dom"/>
</dbReference>
<dbReference type="CDD" id="cd00995">
    <property type="entry name" value="PBP2_NikA_DppA_OppA_like"/>
    <property type="match status" value="1"/>
</dbReference>
<feature type="chain" id="PRO_5043153832" evidence="1">
    <location>
        <begin position="37"/>
        <end position="525"/>
    </location>
</feature>
<protein>
    <submittedName>
        <fullName evidence="4">ABC transporter substrate-binding protein</fullName>
    </submittedName>
</protein>
<dbReference type="GeneID" id="57483594"/>
<dbReference type="Proteomes" id="UP000230886">
    <property type="component" value="Unassembled WGS sequence"/>
</dbReference>
<dbReference type="Pfam" id="PF00496">
    <property type="entry name" value="SBP_bac_5"/>
    <property type="match status" value="1"/>
</dbReference>
<dbReference type="InterPro" id="IPR019546">
    <property type="entry name" value="TAT_signal_bac_arc"/>
</dbReference>
<dbReference type="Proteomes" id="UP001217325">
    <property type="component" value="Unassembled WGS sequence"/>
</dbReference>
<dbReference type="NCBIfam" id="TIGR01409">
    <property type="entry name" value="TAT_signal_seq"/>
    <property type="match status" value="1"/>
</dbReference>
<dbReference type="RefSeq" id="WP_007732494.1">
    <property type="nucleotide sequence ID" value="NZ_AP026691.1"/>
</dbReference>
<dbReference type="EMBL" id="JARDXE010000042">
    <property type="protein sequence ID" value="MDE8650005.1"/>
    <property type="molecule type" value="Genomic_DNA"/>
</dbReference>
<organism evidence="4 5">
    <name type="scientific">Rhodococcus qingshengii</name>
    <dbReference type="NCBI Taxonomy" id="334542"/>
    <lineage>
        <taxon>Bacteria</taxon>
        <taxon>Bacillati</taxon>
        <taxon>Actinomycetota</taxon>
        <taxon>Actinomycetes</taxon>
        <taxon>Mycobacteriales</taxon>
        <taxon>Nocardiaceae</taxon>
        <taxon>Rhodococcus</taxon>
        <taxon>Rhodococcus erythropolis group</taxon>
    </lineage>
</organism>
<reference evidence="3" key="2">
    <citation type="submission" date="2023-02" db="EMBL/GenBank/DDBJ databases">
        <title>A novel hydrolase synthesized by Rhodococcus erythropolis HQ is responsible for the detoxification of Zearalenone.</title>
        <authorList>
            <person name="Hu J."/>
            <person name="Xu J."/>
        </authorList>
    </citation>
    <scope>NUCLEOTIDE SEQUENCE</scope>
    <source>
        <strain evidence="3">HQ</strain>
    </source>
</reference>
<name>A0A2A5IXM2_RHOSG</name>
<feature type="domain" description="Solute-binding protein family 5" evidence="2">
    <location>
        <begin position="88"/>
        <end position="439"/>
    </location>
</feature>
<comment type="caution">
    <text evidence="4">The sequence shown here is derived from an EMBL/GenBank/DDBJ whole genome shotgun (WGS) entry which is preliminary data.</text>
</comment>
<dbReference type="SUPFAM" id="SSF53850">
    <property type="entry name" value="Periplasmic binding protein-like II"/>
    <property type="match status" value="1"/>
</dbReference>
<dbReference type="PANTHER" id="PTHR30290">
    <property type="entry name" value="PERIPLASMIC BINDING COMPONENT OF ABC TRANSPORTER"/>
    <property type="match status" value="1"/>
</dbReference>
<evidence type="ECO:0000313" key="3">
    <source>
        <dbReference type="EMBL" id="MDE8650005.1"/>
    </source>
</evidence>
<evidence type="ECO:0000313" key="4">
    <source>
        <dbReference type="EMBL" id="PCK22060.1"/>
    </source>
</evidence>
<dbReference type="InterPro" id="IPR006311">
    <property type="entry name" value="TAT_signal"/>
</dbReference>
<dbReference type="Gene3D" id="3.10.105.10">
    <property type="entry name" value="Dipeptide-binding Protein, Domain 3"/>
    <property type="match status" value="1"/>
</dbReference>
<keyword evidence="1" id="KW-0732">Signal</keyword>
<dbReference type="Gene3D" id="3.90.76.10">
    <property type="entry name" value="Dipeptide-binding Protein, Domain 1"/>
    <property type="match status" value="1"/>
</dbReference>
<gene>
    <name evidence="4" type="ORF">CHR55_33110</name>
    <name evidence="3" type="ORF">PXH69_34140</name>
</gene>
<reference evidence="4 5" key="1">
    <citation type="submission" date="2017-07" db="EMBL/GenBank/DDBJ databases">
        <title>Draft sequence of Rhodococcus enclensis 23b-28.</title>
        <authorList>
            <person name="Besaury L."/>
            <person name="Sancelme M."/>
            <person name="Amato P."/>
            <person name="Lallement A."/>
            <person name="Delort A.-M."/>
        </authorList>
    </citation>
    <scope>NUCLEOTIDE SEQUENCE [LARGE SCALE GENOMIC DNA]</scope>
    <source>
        <strain evidence="4 5">23b-28</strain>
    </source>
</reference>
<evidence type="ECO:0000256" key="1">
    <source>
        <dbReference type="SAM" id="SignalP"/>
    </source>
</evidence>
<evidence type="ECO:0000259" key="2">
    <source>
        <dbReference type="Pfam" id="PF00496"/>
    </source>
</evidence>
<evidence type="ECO:0000313" key="5">
    <source>
        <dbReference type="Proteomes" id="UP000230886"/>
    </source>
</evidence>
<sequence>MTNTRLRTPQLSRRSFLQFTGLIGGATLLGTTAACAGPTGKPTQDTLVLGLNRSLVSLDNKLNQFDAAVTAQRGVRQGLTRIGDNLTPQLVLADRFESTGPTEWTVRLREGIRYSDGTPVLIDDVTTAMQMYQQVSGSFVAPQFPEWPTVVPIDDRTFILRTNSPVPVLDSLMSNILITPAAANEPNELQSGIGSGPFVVSESNRGTGDYTLVANDNYWGPAPGVRRVQVRFIPEEAGRVVALRSGEVDVIDSISPDSAEQLADLPGVQVDTVPSTRINQLFFNFRKPADHPLSNPRVREALTYAIDGESLARDVLIGSAVPATGPAPSTLDGAVKTGTYQYDPRKARQMLEAEGADDLELTFIWETGEFTNDVSVMESVLEMMKAVGVRVKLQQFEPGGDISSWRQGKTGDWDVLGNGYGNQTGLALTTLQGMYAGTAEKEATRDTYHGYVFPEITAKIQAASSEPDPTKRAALLDAAQQDIWNTWPCLWSFVPNALLAKRTRVQNVSLTPINSYDLGAVRLEA</sequence>
<dbReference type="PIRSF" id="PIRSF002741">
    <property type="entry name" value="MppA"/>
    <property type="match status" value="1"/>
</dbReference>
<dbReference type="EMBL" id="NOVD01000084">
    <property type="protein sequence ID" value="PCK22060.1"/>
    <property type="molecule type" value="Genomic_DNA"/>
</dbReference>
<dbReference type="Gene3D" id="3.40.190.10">
    <property type="entry name" value="Periplasmic binding protein-like II"/>
    <property type="match status" value="1"/>
</dbReference>
<dbReference type="GO" id="GO:1904680">
    <property type="term" value="F:peptide transmembrane transporter activity"/>
    <property type="evidence" value="ECO:0007669"/>
    <property type="project" value="TreeGrafter"/>
</dbReference>